<accession>A0A413VUA8</accession>
<dbReference type="RefSeq" id="WP_025867076.1">
    <property type="nucleotide sequence ID" value="NZ_CABJFV010000003.1"/>
</dbReference>
<dbReference type="InterPro" id="IPR029045">
    <property type="entry name" value="ClpP/crotonase-like_dom_sf"/>
</dbReference>
<dbReference type="PROSITE" id="PS51257">
    <property type="entry name" value="PROKAR_LIPOPROTEIN"/>
    <property type="match status" value="1"/>
</dbReference>
<evidence type="ECO:0000313" key="2">
    <source>
        <dbReference type="EMBL" id="RHB37118.1"/>
    </source>
</evidence>
<dbReference type="Pfam" id="PF03572">
    <property type="entry name" value="Peptidase_S41"/>
    <property type="match status" value="1"/>
</dbReference>
<sequence>MRNRMISWLLFLTCLSGLTACIREEEYTNDPIGNFDQLWKIIDERYCFLDYKGIDWKKIGERKRKFIEPEMDDRDLFQVLSDMLYELQDGHVNLTSTDNQTHFDFWLDSPRNFSEATIESNYYLGQNYQQTAGFKYKILNDEVGYIYYEKFSEGIDNNDLDRVFSYFSNCKGLIIDVRQNSGGNATNSAKIASRFTEKKILTGYICHKTGPGHNDFSEPYAIYLEPAKGIRWQKKVAVLTNRHSYSATNDFVNHMRCLPNVTIVGDKTGGGSGMPFSSELPNGWTIRFSASPHFDKNMNHIEWGIDPDVKVDINYKDEVNGFDTIIEEARKLLK</sequence>
<dbReference type="PANTHER" id="PTHR11261:SF3">
    <property type="entry name" value="RETINOL-BINDING PROTEIN 3"/>
    <property type="match status" value="1"/>
</dbReference>
<dbReference type="InterPro" id="IPR028204">
    <property type="entry name" value="Tricorn_C1"/>
</dbReference>
<dbReference type="Pfam" id="PF14684">
    <property type="entry name" value="Tricorn_C1"/>
    <property type="match status" value="1"/>
</dbReference>
<gene>
    <name evidence="2" type="ORF">DW888_06115</name>
</gene>
<dbReference type="Proteomes" id="UP000284379">
    <property type="component" value="Unassembled WGS sequence"/>
</dbReference>
<dbReference type="EMBL" id="QSGO01000003">
    <property type="protein sequence ID" value="RHB37118.1"/>
    <property type="molecule type" value="Genomic_DNA"/>
</dbReference>
<name>A0A413VUA8_9BACE</name>
<dbReference type="AlphaFoldDB" id="A0A413VUA8"/>
<dbReference type="PANTHER" id="PTHR11261">
    <property type="entry name" value="INTERPHOTORECEPTOR RETINOID-BINDING PROTEIN"/>
    <property type="match status" value="1"/>
</dbReference>
<dbReference type="SUPFAM" id="SSF52096">
    <property type="entry name" value="ClpP/crotonase"/>
    <property type="match status" value="1"/>
</dbReference>
<dbReference type="GO" id="GO:0008236">
    <property type="term" value="F:serine-type peptidase activity"/>
    <property type="evidence" value="ECO:0007669"/>
    <property type="project" value="InterPro"/>
</dbReference>
<reference evidence="2 3" key="1">
    <citation type="submission" date="2018-08" db="EMBL/GenBank/DDBJ databases">
        <title>A genome reference for cultivated species of the human gut microbiota.</title>
        <authorList>
            <person name="Zou Y."/>
            <person name="Xue W."/>
            <person name="Luo G."/>
        </authorList>
    </citation>
    <scope>NUCLEOTIDE SEQUENCE [LARGE SCALE GENOMIC DNA]</scope>
    <source>
        <strain evidence="2 3">AM40-30BH</strain>
    </source>
</reference>
<feature type="domain" description="Tail specific protease" evidence="1">
    <location>
        <begin position="117"/>
        <end position="312"/>
    </location>
</feature>
<dbReference type="SMART" id="SM00245">
    <property type="entry name" value="TSPc"/>
    <property type="match status" value="1"/>
</dbReference>
<protein>
    <submittedName>
        <fullName evidence="2">Peptidase S41</fullName>
    </submittedName>
</protein>
<evidence type="ECO:0000313" key="3">
    <source>
        <dbReference type="Proteomes" id="UP000284379"/>
    </source>
</evidence>
<dbReference type="GO" id="GO:0006508">
    <property type="term" value="P:proteolysis"/>
    <property type="evidence" value="ECO:0007669"/>
    <property type="project" value="InterPro"/>
</dbReference>
<dbReference type="InterPro" id="IPR005151">
    <property type="entry name" value="Tail-specific_protease"/>
</dbReference>
<comment type="caution">
    <text evidence="2">The sequence shown here is derived from an EMBL/GenBank/DDBJ whole genome shotgun (WGS) entry which is preliminary data.</text>
</comment>
<dbReference type="CDD" id="cd07563">
    <property type="entry name" value="Peptidase_S41_IRBP"/>
    <property type="match status" value="1"/>
</dbReference>
<evidence type="ECO:0000259" key="1">
    <source>
        <dbReference type="SMART" id="SM00245"/>
    </source>
</evidence>
<dbReference type="Gene3D" id="3.30.750.44">
    <property type="match status" value="1"/>
</dbReference>
<dbReference type="GeneID" id="69504696"/>
<organism evidence="2 3">
    <name type="scientific">Bacteroides nordii</name>
    <dbReference type="NCBI Taxonomy" id="291645"/>
    <lineage>
        <taxon>Bacteria</taxon>
        <taxon>Pseudomonadati</taxon>
        <taxon>Bacteroidota</taxon>
        <taxon>Bacteroidia</taxon>
        <taxon>Bacteroidales</taxon>
        <taxon>Bacteroidaceae</taxon>
        <taxon>Bacteroides</taxon>
    </lineage>
</organism>
<dbReference type="Gene3D" id="3.90.226.10">
    <property type="entry name" value="2-enoyl-CoA Hydratase, Chain A, domain 1"/>
    <property type="match status" value="1"/>
</dbReference>
<proteinExistence type="predicted"/>